<dbReference type="Proteomes" id="UP001187734">
    <property type="component" value="Unassembled WGS sequence"/>
</dbReference>
<dbReference type="EMBL" id="ONZP01000293">
    <property type="protein sequence ID" value="SPJ80016.1"/>
    <property type="molecule type" value="Genomic_DNA"/>
</dbReference>
<name>A0AAE8SK71_9HYPO</name>
<proteinExistence type="predicted"/>
<evidence type="ECO:0000313" key="3">
    <source>
        <dbReference type="EMBL" id="SPJ80016.1"/>
    </source>
</evidence>
<evidence type="ECO:0000313" key="4">
    <source>
        <dbReference type="Proteomes" id="UP001187734"/>
    </source>
</evidence>
<keyword evidence="4" id="KW-1185">Reference proteome</keyword>
<evidence type="ECO:0000256" key="1">
    <source>
        <dbReference type="ARBA" id="ARBA00023125"/>
    </source>
</evidence>
<dbReference type="PROSITE" id="PS51253">
    <property type="entry name" value="HTH_CENPB"/>
    <property type="match status" value="1"/>
</dbReference>
<dbReference type="GO" id="GO:0003677">
    <property type="term" value="F:DNA binding"/>
    <property type="evidence" value="ECO:0007669"/>
    <property type="project" value="UniProtKB-KW"/>
</dbReference>
<evidence type="ECO:0000259" key="2">
    <source>
        <dbReference type="PROSITE" id="PS51253"/>
    </source>
</evidence>
<gene>
    <name evidence="3" type="ORF">FTOL_08407</name>
</gene>
<keyword evidence="1" id="KW-0238">DNA-binding</keyword>
<dbReference type="InterPro" id="IPR006600">
    <property type="entry name" value="HTH_CenpB_DNA-bd_dom"/>
</dbReference>
<sequence>MAQEEGCQPVTKLEINSFATVITSFNGEGHGLGKNWVDRFLSRHPRIKMKPSRLIEAARKTQVTEEGLREYYSGLDLKIKEKLAGTDRIKEGETHGGRVAGTAPTTVAESVQSDATAWISILQAIGADGRRLTPWVVFTGQ</sequence>
<dbReference type="AlphaFoldDB" id="A0AAE8SK71"/>
<protein>
    <recommendedName>
        <fullName evidence="2">HTH CENPB-type domain-containing protein</fullName>
    </recommendedName>
</protein>
<reference evidence="3" key="1">
    <citation type="submission" date="2018-03" db="EMBL/GenBank/DDBJ databases">
        <authorList>
            <person name="Guldener U."/>
        </authorList>
    </citation>
    <scope>NUCLEOTIDE SEQUENCE</scope>
</reference>
<feature type="domain" description="HTH CENPB-type" evidence="2">
    <location>
        <begin position="1"/>
        <end position="50"/>
    </location>
</feature>
<accession>A0AAE8SK71</accession>
<organism evidence="3 4">
    <name type="scientific">Fusarium torulosum</name>
    <dbReference type="NCBI Taxonomy" id="33205"/>
    <lineage>
        <taxon>Eukaryota</taxon>
        <taxon>Fungi</taxon>
        <taxon>Dikarya</taxon>
        <taxon>Ascomycota</taxon>
        <taxon>Pezizomycotina</taxon>
        <taxon>Sordariomycetes</taxon>
        <taxon>Hypocreomycetidae</taxon>
        <taxon>Hypocreales</taxon>
        <taxon>Nectriaceae</taxon>
        <taxon>Fusarium</taxon>
    </lineage>
</organism>
<comment type="caution">
    <text evidence="3">The sequence shown here is derived from an EMBL/GenBank/DDBJ whole genome shotgun (WGS) entry which is preliminary data.</text>
</comment>